<dbReference type="RefSeq" id="WP_089224725.1">
    <property type="nucleotide sequence ID" value="NZ_FZOF01000007.1"/>
</dbReference>
<feature type="transmembrane region" description="Helical" evidence="1">
    <location>
        <begin position="82"/>
        <end position="105"/>
    </location>
</feature>
<keyword evidence="1" id="KW-1133">Transmembrane helix</keyword>
<dbReference type="EMBL" id="FZOF01000007">
    <property type="protein sequence ID" value="SNS66010.1"/>
    <property type="molecule type" value="Genomic_DNA"/>
</dbReference>
<feature type="transmembrane region" description="Helical" evidence="1">
    <location>
        <begin position="49"/>
        <end position="70"/>
    </location>
</feature>
<keyword evidence="3" id="KW-1185">Reference proteome</keyword>
<feature type="transmembrane region" description="Helical" evidence="1">
    <location>
        <begin position="111"/>
        <end position="130"/>
    </location>
</feature>
<reference evidence="2 3" key="1">
    <citation type="submission" date="2017-06" db="EMBL/GenBank/DDBJ databases">
        <authorList>
            <person name="Kim H.J."/>
            <person name="Triplett B.A."/>
        </authorList>
    </citation>
    <scope>NUCLEOTIDE SEQUENCE [LARGE SCALE GENOMIC DNA]</scope>
    <source>
        <strain evidence="2 3">CGMCC 4.1858</strain>
    </source>
</reference>
<gene>
    <name evidence="2" type="ORF">SAMN05216252_107301</name>
</gene>
<keyword evidence="1" id="KW-0472">Membrane</keyword>
<evidence type="ECO:0000313" key="3">
    <source>
        <dbReference type="Proteomes" id="UP000198280"/>
    </source>
</evidence>
<dbReference type="Proteomes" id="UP000198280">
    <property type="component" value="Unassembled WGS sequence"/>
</dbReference>
<dbReference type="AlphaFoldDB" id="A0A239GA78"/>
<proteinExistence type="predicted"/>
<protein>
    <submittedName>
        <fullName evidence="2">Uncharacterized protein</fullName>
    </submittedName>
</protein>
<feature type="transmembrane region" description="Helical" evidence="1">
    <location>
        <begin position="16"/>
        <end position="37"/>
    </location>
</feature>
<evidence type="ECO:0000256" key="1">
    <source>
        <dbReference type="SAM" id="Phobius"/>
    </source>
</evidence>
<sequence length="164" mass="17694">MSDDDRRWAWGWHGPLNVAAMHLSGVLLVVGFAALLSASGPDFSYGQTFALLLWIVAVHVLVQIPVGAVASRRAARGRARGAGVVAVAAAGALAWVLGLLAGFGSGIAPPFLWWQTWASLCVSLGAYVWLCTLRRSTVRRFAGRVRSWAESADLWLMLRLPRGR</sequence>
<accession>A0A239GA78</accession>
<dbReference type="OrthoDB" id="4233762at2"/>
<organism evidence="2 3">
    <name type="scientific">Actinacidiphila glaucinigra</name>
    <dbReference type="NCBI Taxonomy" id="235986"/>
    <lineage>
        <taxon>Bacteria</taxon>
        <taxon>Bacillati</taxon>
        <taxon>Actinomycetota</taxon>
        <taxon>Actinomycetes</taxon>
        <taxon>Kitasatosporales</taxon>
        <taxon>Streptomycetaceae</taxon>
        <taxon>Actinacidiphila</taxon>
    </lineage>
</organism>
<name>A0A239GA78_9ACTN</name>
<keyword evidence="1" id="KW-0812">Transmembrane</keyword>
<evidence type="ECO:0000313" key="2">
    <source>
        <dbReference type="EMBL" id="SNS66010.1"/>
    </source>
</evidence>